<feature type="transmembrane region" description="Helical" evidence="1">
    <location>
        <begin position="7"/>
        <end position="25"/>
    </location>
</feature>
<evidence type="ECO:0000256" key="1">
    <source>
        <dbReference type="SAM" id="Phobius"/>
    </source>
</evidence>
<dbReference type="NCBIfam" id="NF037970">
    <property type="entry name" value="vanZ_1"/>
    <property type="match status" value="1"/>
</dbReference>
<name>A0A4Z0GMV0_9BACL</name>
<dbReference type="Proteomes" id="UP000298347">
    <property type="component" value="Unassembled WGS sequence"/>
</dbReference>
<protein>
    <recommendedName>
        <fullName evidence="2">VanZ-like domain-containing protein</fullName>
    </recommendedName>
</protein>
<feature type="transmembrane region" description="Helical" evidence="1">
    <location>
        <begin position="78"/>
        <end position="96"/>
    </location>
</feature>
<dbReference type="InterPro" id="IPR006976">
    <property type="entry name" value="VanZ-like"/>
</dbReference>
<feature type="transmembrane region" description="Helical" evidence="1">
    <location>
        <begin position="103"/>
        <end position="119"/>
    </location>
</feature>
<accession>A0A4Z0GMV0</accession>
<keyword evidence="4" id="KW-1185">Reference proteome</keyword>
<evidence type="ECO:0000313" key="4">
    <source>
        <dbReference type="Proteomes" id="UP000298347"/>
    </source>
</evidence>
<dbReference type="EMBL" id="SRJD01000013">
    <property type="protein sequence ID" value="TGA97534.1"/>
    <property type="molecule type" value="Genomic_DNA"/>
</dbReference>
<evidence type="ECO:0000313" key="3">
    <source>
        <dbReference type="EMBL" id="TGA97534.1"/>
    </source>
</evidence>
<organism evidence="3 4">
    <name type="scientific">Sporolactobacillus shoreae</name>
    <dbReference type="NCBI Taxonomy" id="1465501"/>
    <lineage>
        <taxon>Bacteria</taxon>
        <taxon>Bacillati</taxon>
        <taxon>Bacillota</taxon>
        <taxon>Bacilli</taxon>
        <taxon>Bacillales</taxon>
        <taxon>Sporolactobacillaceae</taxon>
        <taxon>Sporolactobacillus</taxon>
    </lineage>
</organism>
<keyword evidence="1" id="KW-1133">Transmembrane helix</keyword>
<feature type="domain" description="VanZ-like" evidence="2">
    <location>
        <begin position="11"/>
        <end position="154"/>
    </location>
</feature>
<dbReference type="RefSeq" id="WP_135349000.1">
    <property type="nucleotide sequence ID" value="NZ_SRJD01000013.1"/>
</dbReference>
<dbReference type="AlphaFoldDB" id="A0A4Z0GMV0"/>
<keyword evidence="1" id="KW-0472">Membrane</keyword>
<reference evidence="3 4" key="1">
    <citation type="journal article" date="2015" name="Int. J. Syst. Evol. Microbiol.">
        <title>Sporolactobacillus shoreae sp. nov. and Sporolactobacillus spathodeae sp. nov., two spore-forming lactic acid bacteria isolated from tree barks in Thailand.</title>
        <authorList>
            <person name="Thamacharoensuk T."/>
            <person name="Kitahara M."/>
            <person name="Ohkuma M."/>
            <person name="Thongchul N."/>
            <person name="Tanasupawat S."/>
        </authorList>
    </citation>
    <scope>NUCLEOTIDE SEQUENCE [LARGE SCALE GENOMIC DNA]</scope>
    <source>
        <strain evidence="3 4">BK92</strain>
    </source>
</reference>
<evidence type="ECO:0000259" key="2">
    <source>
        <dbReference type="Pfam" id="PF04892"/>
    </source>
</evidence>
<proteinExistence type="predicted"/>
<keyword evidence="1" id="KW-0812">Transmembrane</keyword>
<sequence length="182" mass="21175">MLKNRKAFWFWLVLIVLMIVLIYRGSAMPYSQQDIQPFLKAHFQWTSETFPHIHFDYGGQLVTSDDPYAFFEFVVRKASHVFEYALLTFMLINLFMTTVTPRILCYLCGPAVALCYSMFDEWHQTFIPGRTGHLIDALTFDLSGMIAAMILVFLLDVYVRLLYTGSDHPRHARIMSEAGEQR</sequence>
<dbReference type="OrthoDB" id="291892at2"/>
<comment type="caution">
    <text evidence="3">The sequence shown here is derived from an EMBL/GenBank/DDBJ whole genome shotgun (WGS) entry which is preliminary data.</text>
</comment>
<gene>
    <name evidence="3" type="ORF">E4665_11860</name>
</gene>
<dbReference type="Pfam" id="PF04892">
    <property type="entry name" value="VanZ"/>
    <property type="match status" value="1"/>
</dbReference>
<feature type="transmembrane region" description="Helical" evidence="1">
    <location>
        <begin position="139"/>
        <end position="163"/>
    </location>
</feature>